<accession>A0A4C2AF93</accession>
<evidence type="ECO:0000313" key="1">
    <source>
        <dbReference type="EMBL" id="GBP97983.1"/>
    </source>
</evidence>
<dbReference type="EMBL" id="BGZK01003041">
    <property type="protein sequence ID" value="GBP97983.1"/>
    <property type="molecule type" value="Genomic_DNA"/>
</dbReference>
<evidence type="ECO:0008006" key="3">
    <source>
        <dbReference type="Google" id="ProtNLM"/>
    </source>
</evidence>
<gene>
    <name evidence="1" type="ORF">EVAR_69293_1</name>
</gene>
<dbReference type="PANTHER" id="PTHR45786">
    <property type="entry name" value="DNA BINDING PROTEIN-LIKE"/>
    <property type="match status" value="1"/>
</dbReference>
<sequence>MWFDFGTIRANYLQKHKSTFEKNSALVSPVFVPLEQKNKERQPIQGQIRHRIGSLQPVQDAQHKFLQIYFMGNMRNMEEQIDRRQEINRTMKRVIFHDLQQLLHEQHALVRLFKTALKRMPNDDYKIVIREDKQPAGSHERTFNAPTIDEVAVLVVGENLESHDIVLSRRDTGQLQRIHETHRSYDSMQYSLMFW</sequence>
<proteinExistence type="predicted"/>
<dbReference type="OrthoDB" id="10051381at2759"/>
<dbReference type="Proteomes" id="UP000299102">
    <property type="component" value="Unassembled WGS sequence"/>
</dbReference>
<name>A0A4C2AF93_EUMVA</name>
<keyword evidence="2" id="KW-1185">Reference proteome</keyword>
<protein>
    <recommendedName>
        <fullName evidence="3">Helitron helicase-like domain-containing protein</fullName>
    </recommendedName>
</protein>
<reference evidence="1 2" key="1">
    <citation type="journal article" date="2019" name="Commun. Biol.">
        <title>The bagworm genome reveals a unique fibroin gene that provides high tensile strength.</title>
        <authorList>
            <person name="Kono N."/>
            <person name="Nakamura H."/>
            <person name="Ohtoshi R."/>
            <person name="Tomita M."/>
            <person name="Numata K."/>
            <person name="Arakawa K."/>
        </authorList>
    </citation>
    <scope>NUCLEOTIDE SEQUENCE [LARGE SCALE GENOMIC DNA]</scope>
</reference>
<comment type="caution">
    <text evidence="1">The sequence shown here is derived from an EMBL/GenBank/DDBJ whole genome shotgun (WGS) entry which is preliminary data.</text>
</comment>
<dbReference type="PANTHER" id="PTHR45786:SF74">
    <property type="entry name" value="ATP-DEPENDENT DNA HELICASE"/>
    <property type="match status" value="1"/>
</dbReference>
<evidence type="ECO:0000313" key="2">
    <source>
        <dbReference type="Proteomes" id="UP000299102"/>
    </source>
</evidence>
<dbReference type="AlphaFoldDB" id="A0A4C2AF93"/>
<organism evidence="1 2">
    <name type="scientific">Eumeta variegata</name>
    <name type="common">Bagworm moth</name>
    <name type="synonym">Eumeta japonica</name>
    <dbReference type="NCBI Taxonomy" id="151549"/>
    <lineage>
        <taxon>Eukaryota</taxon>
        <taxon>Metazoa</taxon>
        <taxon>Ecdysozoa</taxon>
        <taxon>Arthropoda</taxon>
        <taxon>Hexapoda</taxon>
        <taxon>Insecta</taxon>
        <taxon>Pterygota</taxon>
        <taxon>Neoptera</taxon>
        <taxon>Endopterygota</taxon>
        <taxon>Lepidoptera</taxon>
        <taxon>Glossata</taxon>
        <taxon>Ditrysia</taxon>
        <taxon>Tineoidea</taxon>
        <taxon>Psychidae</taxon>
        <taxon>Oiketicinae</taxon>
        <taxon>Eumeta</taxon>
    </lineage>
</organism>
<dbReference type="STRING" id="151549.A0A4C2AF93"/>